<dbReference type="InterPro" id="IPR012337">
    <property type="entry name" value="RNaseH-like_sf"/>
</dbReference>
<evidence type="ECO:0000256" key="7">
    <source>
        <dbReference type="ARBA" id="ARBA00022723"/>
    </source>
</evidence>
<dbReference type="InterPro" id="IPR002156">
    <property type="entry name" value="RNaseH_domain"/>
</dbReference>
<dbReference type="InterPro" id="IPR022892">
    <property type="entry name" value="RNaseHI"/>
</dbReference>
<evidence type="ECO:0000313" key="12">
    <source>
        <dbReference type="EMBL" id="MBC5617542.1"/>
    </source>
</evidence>
<dbReference type="SUPFAM" id="SSF53098">
    <property type="entry name" value="Ribonuclease H-like"/>
    <property type="match status" value="1"/>
</dbReference>
<dbReference type="NCBIfam" id="NF001236">
    <property type="entry name" value="PRK00203.1"/>
    <property type="match status" value="1"/>
</dbReference>
<dbReference type="PANTHER" id="PTHR10642:SF26">
    <property type="entry name" value="RIBONUCLEASE H1"/>
    <property type="match status" value="1"/>
</dbReference>
<proteinExistence type="inferred from homology"/>
<evidence type="ECO:0000259" key="11">
    <source>
        <dbReference type="PROSITE" id="PS50879"/>
    </source>
</evidence>
<dbReference type="EMBL" id="JACOOK010000006">
    <property type="protein sequence ID" value="MBC5617542.1"/>
    <property type="molecule type" value="Genomic_DNA"/>
</dbReference>
<comment type="similarity">
    <text evidence="3">Belongs to the RNase H family.</text>
</comment>
<dbReference type="InterPro" id="IPR050092">
    <property type="entry name" value="RNase_H"/>
</dbReference>
<evidence type="ECO:0000313" key="13">
    <source>
        <dbReference type="Proteomes" id="UP000636891"/>
    </source>
</evidence>
<dbReference type="InterPro" id="IPR036397">
    <property type="entry name" value="RNaseH_sf"/>
</dbReference>
<dbReference type="Proteomes" id="UP000636891">
    <property type="component" value="Unassembled WGS sequence"/>
</dbReference>
<name>A0ABR7CPG7_9BACT</name>
<reference evidence="12 13" key="1">
    <citation type="submission" date="2020-08" db="EMBL/GenBank/DDBJ databases">
        <title>Genome public.</title>
        <authorList>
            <person name="Liu C."/>
            <person name="Sun Q."/>
        </authorList>
    </citation>
    <scope>NUCLEOTIDE SEQUENCE [LARGE SCALE GENOMIC DNA]</scope>
    <source>
        <strain evidence="12 13">New-7</strain>
    </source>
</reference>
<evidence type="ECO:0000256" key="2">
    <source>
        <dbReference type="ARBA" id="ARBA00001946"/>
    </source>
</evidence>
<keyword evidence="7" id="KW-0479">Metal-binding</keyword>
<dbReference type="EC" id="3.1.26.4" evidence="5"/>
<sequence>MPRQITIYTDGAAQGNPGRGGYGVVLLSGPFRKELSAGYAHTTNNRMELMAVIAGLEALRYDQCEVTIYSDSQYVVNSVEKGWVFGWERKGFKDKKNADLWTRFLKAYRRHRVRFVWVKGHADIPENERCDRLAVAAASLPNLPPDTGYRPET</sequence>
<keyword evidence="6" id="KW-0540">Nuclease</keyword>
<evidence type="ECO:0000256" key="1">
    <source>
        <dbReference type="ARBA" id="ARBA00000077"/>
    </source>
</evidence>
<gene>
    <name evidence="12" type="primary">rnhA</name>
    <name evidence="12" type="ORF">H8S08_11015</name>
</gene>
<keyword evidence="8" id="KW-0255">Endonuclease</keyword>
<evidence type="ECO:0000256" key="9">
    <source>
        <dbReference type="ARBA" id="ARBA00022801"/>
    </source>
</evidence>
<dbReference type="PANTHER" id="PTHR10642">
    <property type="entry name" value="RIBONUCLEASE H1"/>
    <property type="match status" value="1"/>
</dbReference>
<evidence type="ECO:0000256" key="4">
    <source>
        <dbReference type="ARBA" id="ARBA00011245"/>
    </source>
</evidence>
<keyword evidence="9 12" id="KW-0378">Hydrolase</keyword>
<comment type="subunit">
    <text evidence="4">Monomer.</text>
</comment>
<dbReference type="CDD" id="cd09278">
    <property type="entry name" value="RNase_HI_prokaryote_like"/>
    <property type="match status" value="1"/>
</dbReference>
<keyword evidence="10" id="KW-0460">Magnesium</keyword>
<feature type="domain" description="RNase H type-1" evidence="11">
    <location>
        <begin position="1"/>
        <end position="139"/>
    </location>
</feature>
<evidence type="ECO:0000256" key="5">
    <source>
        <dbReference type="ARBA" id="ARBA00012180"/>
    </source>
</evidence>
<dbReference type="GO" id="GO:0004523">
    <property type="term" value="F:RNA-DNA hybrid ribonuclease activity"/>
    <property type="evidence" value="ECO:0007669"/>
    <property type="project" value="UniProtKB-EC"/>
</dbReference>
<organism evidence="12 13">
    <name type="scientific">Alistipes hominis</name>
    <dbReference type="NCBI Taxonomy" id="2763015"/>
    <lineage>
        <taxon>Bacteria</taxon>
        <taxon>Pseudomonadati</taxon>
        <taxon>Bacteroidota</taxon>
        <taxon>Bacteroidia</taxon>
        <taxon>Bacteroidales</taxon>
        <taxon>Rikenellaceae</taxon>
        <taxon>Alistipes</taxon>
    </lineage>
</organism>
<dbReference type="RefSeq" id="WP_101570697.1">
    <property type="nucleotide sequence ID" value="NZ_JACOOK010000006.1"/>
</dbReference>
<comment type="caution">
    <text evidence="12">The sequence shown here is derived from an EMBL/GenBank/DDBJ whole genome shotgun (WGS) entry which is preliminary data.</text>
</comment>
<keyword evidence="13" id="KW-1185">Reference proteome</keyword>
<dbReference type="Gene3D" id="3.30.420.10">
    <property type="entry name" value="Ribonuclease H-like superfamily/Ribonuclease H"/>
    <property type="match status" value="1"/>
</dbReference>
<evidence type="ECO:0000256" key="10">
    <source>
        <dbReference type="ARBA" id="ARBA00022842"/>
    </source>
</evidence>
<evidence type="ECO:0000256" key="6">
    <source>
        <dbReference type="ARBA" id="ARBA00022722"/>
    </source>
</evidence>
<evidence type="ECO:0000256" key="3">
    <source>
        <dbReference type="ARBA" id="ARBA00005300"/>
    </source>
</evidence>
<dbReference type="PROSITE" id="PS50879">
    <property type="entry name" value="RNASE_H_1"/>
    <property type="match status" value="1"/>
</dbReference>
<comment type="cofactor">
    <cofactor evidence="2">
        <name>Mg(2+)</name>
        <dbReference type="ChEBI" id="CHEBI:18420"/>
    </cofactor>
</comment>
<protein>
    <recommendedName>
        <fullName evidence="5">ribonuclease H</fullName>
        <ecNumber evidence="5">3.1.26.4</ecNumber>
    </recommendedName>
</protein>
<accession>A0ABR7CPG7</accession>
<evidence type="ECO:0000256" key="8">
    <source>
        <dbReference type="ARBA" id="ARBA00022759"/>
    </source>
</evidence>
<dbReference type="Pfam" id="PF00075">
    <property type="entry name" value="RNase_H"/>
    <property type="match status" value="1"/>
</dbReference>
<comment type="catalytic activity">
    <reaction evidence="1">
        <text>Endonucleolytic cleavage to 5'-phosphomonoester.</text>
        <dbReference type="EC" id="3.1.26.4"/>
    </reaction>
</comment>